<dbReference type="Gene3D" id="3.30.950.10">
    <property type="entry name" value="Methyltransferase, Cobalt-precorrin-4 Transmethylase, Domain 2"/>
    <property type="match status" value="1"/>
</dbReference>
<evidence type="ECO:0000259" key="8">
    <source>
        <dbReference type="Pfam" id="PF23016"/>
    </source>
</evidence>
<evidence type="ECO:0000256" key="5">
    <source>
        <dbReference type="ARBA" id="ARBA00022691"/>
    </source>
</evidence>
<dbReference type="InterPro" id="IPR014776">
    <property type="entry name" value="4pyrrole_Mease_sub2"/>
</dbReference>
<dbReference type="FunFam" id="3.30.950.10:FF:000002">
    <property type="entry name" value="Ribosomal RNA small subunit methyltransferase I"/>
    <property type="match status" value="1"/>
</dbReference>
<comment type="function">
    <text evidence="6">Catalyzes the 2'-O-methylation of the ribose of cytidine 1402 (C1402) in 16S rRNA.</text>
</comment>
<evidence type="ECO:0000313" key="10">
    <source>
        <dbReference type="Proteomes" id="UP000295611"/>
    </source>
</evidence>
<dbReference type="Pfam" id="PF23016">
    <property type="entry name" value="RsmI_C"/>
    <property type="match status" value="1"/>
</dbReference>
<keyword evidence="5 6" id="KW-0949">S-adenosyl-L-methionine</keyword>
<keyword evidence="10" id="KW-1185">Reference proteome</keyword>
<dbReference type="InterPro" id="IPR000878">
    <property type="entry name" value="4pyrrol_Mease"/>
</dbReference>
<sequence length="317" mass="34103">MGHVQPCHQCTNHQWSQFLHTSFARLIESSGESFLPGSLYVLATPIGNLADITARGLAALTAADVVCAEDTRVTGQLLKAYGLHAPKLVSLREHNERAMAEQVIGWLREGLIVVQVSDAGTPAISDPGARLVEAVRAADLPVCPLPGASAVVTALSASGLTAPSFLFHGFLPPKSGERRRTLAQWRQTEYSVVCYEAPHRILDTLQDIVAELGPERRLFIARELTKTFETLRTLPAGEMLAFVTDDANQQRGEFVLVIDAAPPVPQDEGPSAEALHVLATLAAELPTKQAAALAAKLTGANKKALYDHALTLKKDRE</sequence>
<dbReference type="GO" id="GO:0070677">
    <property type="term" value="F:rRNA (cytosine-2'-O-)-methyltransferase activity"/>
    <property type="evidence" value="ECO:0007669"/>
    <property type="project" value="UniProtKB-UniRule"/>
</dbReference>
<evidence type="ECO:0000256" key="1">
    <source>
        <dbReference type="ARBA" id="ARBA00022490"/>
    </source>
</evidence>
<comment type="caution">
    <text evidence="9">The sequence shown here is derived from an EMBL/GenBank/DDBJ whole genome shotgun (WGS) entry which is preliminary data.</text>
</comment>
<dbReference type="Proteomes" id="UP000295611">
    <property type="component" value="Unassembled WGS sequence"/>
</dbReference>
<dbReference type="InterPro" id="IPR018063">
    <property type="entry name" value="SAM_MeTrfase_RsmI_CS"/>
</dbReference>
<reference evidence="9 10" key="1">
    <citation type="submission" date="2019-03" db="EMBL/GenBank/DDBJ databases">
        <title>Genomic Encyclopedia of Type Strains, Phase III (KMG-III): the genomes of soil and plant-associated and newly described type strains.</title>
        <authorList>
            <person name="Whitman W."/>
        </authorList>
    </citation>
    <scope>NUCLEOTIDE SEQUENCE [LARGE SCALE GENOMIC DNA]</scope>
    <source>
        <strain evidence="9 10">CECT 8976</strain>
    </source>
</reference>
<keyword evidence="3 6" id="KW-0489">Methyltransferase</keyword>
<gene>
    <name evidence="6" type="primary">rsmI</name>
    <name evidence="9" type="ORF">DFP86_104149</name>
</gene>
<evidence type="ECO:0000259" key="7">
    <source>
        <dbReference type="Pfam" id="PF00590"/>
    </source>
</evidence>
<dbReference type="CDD" id="cd11648">
    <property type="entry name" value="RsmI"/>
    <property type="match status" value="1"/>
</dbReference>
<dbReference type="AlphaFoldDB" id="A0A4V3DVE5"/>
<accession>A0A4V3DVE5</accession>
<dbReference type="PIRSF" id="PIRSF005917">
    <property type="entry name" value="MTase_YraL"/>
    <property type="match status" value="1"/>
</dbReference>
<dbReference type="SUPFAM" id="SSF53790">
    <property type="entry name" value="Tetrapyrrole methylase"/>
    <property type="match status" value="1"/>
</dbReference>
<evidence type="ECO:0000313" key="9">
    <source>
        <dbReference type="EMBL" id="TDR80649.1"/>
    </source>
</evidence>
<comment type="catalytic activity">
    <reaction evidence="6">
        <text>cytidine(1402) in 16S rRNA + S-adenosyl-L-methionine = 2'-O-methylcytidine(1402) in 16S rRNA + S-adenosyl-L-homocysteine + H(+)</text>
        <dbReference type="Rhea" id="RHEA:42924"/>
        <dbReference type="Rhea" id="RHEA-COMP:10285"/>
        <dbReference type="Rhea" id="RHEA-COMP:10286"/>
        <dbReference type="ChEBI" id="CHEBI:15378"/>
        <dbReference type="ChEBI" id="CHEBI:57856"/>
        <dbReference type="ChEBI" id="CHEBI:59789"/>
        <dbReference type="ChEBI" id="CHEBI:74495"/>
        <dbReference type="ChEBI" id="CHEBI:82748"/>
        <dbReference type="EC" id="2.1.1.198"/>
    </reaction>
</comment>
<dbReference type="EMBL" id="SNZP01000004">
    <property type="protein sequence ID" value="TDR80649.1"/>
    <property type="molecule type" value="Genomic_DNA"/>
</dbReference>
<dbReference type="Pfam" id="PF00590">
    <property type="entry name" value="TP_methylase"/>
    <property type="match status" value="1"/>
</dbReference>
<dbReference type="InterPro" id="IPR014777">
    <property type="entry name" value="4pyrrole_Mease_sub1"/>
</dbReference>
<dbReference type="PANTHER" id="PTHR46111:SF1">
    <property type="entry name" value="RIBOSOMAL RNA SMALL SUBUNIT METHYLTRANSFERASE I"/>
    <property type="match status" value="1"/>
</dbReference>
<dbReference type="HAMAP" id="MF_01877">
    <property type="entry name" value="16SrRNA_methyltr_I"/>
    <property type="match status" value="1"/>
</dbReference>
<feature type="domain" description="Tetrapyrrole methylase" evidence="7">
    <location>
        <begin position="39"/>
        <end position="238"/>
    </location>
</feature>
<name>A0A4V3DVE5_9NEIS</name>
<feature type="domain" description="RsmI HTH" evidence="8">
    <location>
        <begin position="269"/>
        <end position="313"/>
    </location>
</feature>
<dbReference type="InterPro" id="IPR035996">
    <property type="entry name" value="4pyrrol_Methylase_sf"/>
</dbReference>
<dbReference type="NCBIfam" id="TIGR00096">
    <property type="entry name" value="16S rRNA (cytidine(1402)-2'-O)-methyltransferase"/>
    <property type="match status" value="1"/>
</dbReference>
<dbReference type="PROSITE" id="PS01296">
    <property type="entry name" value="RSMI"/>
    <property type="match status" value="1"/>
</dbReference>
<dbReference type="InterPro" id="IPR008189">
    <property type="entry name" value="rRNA_ssu_MeTfrase_I"/>
</dbReference>
<dbReference type="InterPro" id="IPR053910">
    <property type="entry name" value="RsmI_HTH"/>
</dbReference>
<keyword evidence="4 6" id="KW-0808">Transferase</keyword>
<dbReference type="EC" id="2.1.1.198" evidence="6"/>
<dbReference type="OrthoDB" id="9809084at2"/>
<comment type="subcellular location">
    <subcellularLocation>
        <location evidence="6">Cytoplasm</location>
    </subcellularLocation>
</comment>
<keyword evidence="1 6" id="KW-0963">Cytoplasm</keyword>
<comment type="similarity">
    <text evidence="6">Belongs to the methyltransferase superfamily. RsmI family.</text>
</comment>
<organism evidence="9 10">
    <name type="scientific">Paludibacterium purpuratum</name>
    <dbReference type="NCBI Taxonomy" id="1144873"/>
    <lineage>
        <taxon>Bacteria</taxon>
        <taxon>Pseudomonadati</taxon>
        <taxon>Pseudomonadota</taxon>
        <taxon>Betaproteobacteria</taxon>
        <taxon>Neisseriales</taxon>
        <taxon>Chromobacteriaceae</taxon>
        <taxon>Paludibacterium</taxon>
    </lineage>
</organism>
<evidence type="ECO:0000256" key="2">
    <source>
        <dbReference type="ARBA" id="ARBA00022552"/>
    </source>
</evidence>
<dbReference type="GO" id="GO:0005737">
    <property type="term" value="C:cytoplasm"/>
    <property type="evidence" value="ECO:0007669"/>
    <property type="project" value="UniProtKB-SubCell"/>
</dbReference>
<evidence type="ECO:0000256" key="3">
    <source>
        <dbReference type="ARBA" id="ARBA00022603"/>
    </source>
</evidence>
<protein>
    <recommendedName>
        <fullName evidence="6">Ribosomal RNA small subunit methyltransferase I</fullName>
        <ecNumber evidence="6">2.1.1.198</ecNumber>
    </recommendedName>
    <alternativeName>
        <fullName evidence="6">16S rRNA 2'-O-ribose C1402 methyltransferase</fullName>
    </alternativeName>
    <alternativeName>
        <fullName evidence="6">rRNA (cytidine-2'-O-)-methyltransferase RsmI</fullName>
    </alternativeName>
</protein>
<evidence type="ECO:0000256" key="4">
    <source>
        <dbReference type="ARBA" id="ARBA00022679"/>
    </source>
</evidence>
<dbReference type="PANTHER" id="PTHR46111">
    <property type="entry name" value="RIBOSOMAL RNA SMALL SUBUNIT METHYLTRANSFERASE I"/>
    <property type="match status" value="1"/>
</dbReference>
<keyword evidence="2 6" id="KW-0698">rRNA processing</keyword>
<evidence type="ECO:0000256" key="6">
    <source>
        <dbReference type="HAMAP-Rule" id="MF_01877"/>
    </source>
</evidence>
<dbReference type="FunFam" id="3.40.1010.10:FF:000007">
    <property type="entry name" value="Ribosomal RNA small subunit methyltransferase I"/>
    <property type="match status" value="1"/>
</dbReference>
<proteinExistence type="inferred from homology"/>
<dbReference type="Gene3D" id="3.40.1010.10">
    <property type="entry name" value="Cobalt-precorrin-4 Transmethylase, Domain 1"/>
    <property type="match status" value="1"/>
</dbReference>